<keyword evidence="1" id="KW-1133">Transmembrane helix</keyword>
<sequence>CSRGVNSSICGRSVLILPITYIEKISENITNIEVMNKKNPNIFTIFDLLSLIFLFLFLAIDK</sequence>
<keyword evidence="1" id="KW-0472">Membrane</keyword>
<proteinExistence type="predicted"/>
<dbReference type="AlphaFoldDB" id="X0ZSE1"/>
<protein>
    <submittedName>
        <fullName evidence="2">Uncharacterized protein</fullName>
    </submittedName>
</protein>
<keyword evidence="1" id="KW-0812">Transmembrane</keyword>
<evidence type="ECO:0000313" key="2">
    <source>
        <dbReference type="EMBL" id="GAG72234.1"/>
    </source>
</evidence>
<dbReference type="EMBL" id="BART01003120">
    <property type="protein sequence ID" value="GAG72234.1"/>
    <property type="molecule type" value="Genomic_DNA"/>
</dbReference>
<name>X0ZSE1_9ZZZZ</name>
<gene>
    <name evidence="2" type="ORF">S01H4_08873</name>
</gene>
<evidence type="ECO:0000256" key="1">
    <source>
        <dbReference type="SAM" id="Phobius"/>
    </source>
</evidence>
<reference evidence="2" key="1">
    <citation type="journal article" date="2014" name="Front. Microbiol.">
        <title>High frequency of phylogenetically diverse reductive dehalogenase-homologous genes in deep subseafloor sedimentary metagenomes.</title>
        <authorList>
            <person name="Kawai M."/>
            <person name="Futagami T."/>
            <person name="Toyoda A."/>
            <person name="Takaki Y."/>
            <person name="Nishi S."/>
            <person name="Hori S."/>
            <person name="Arai W."/>
            <person name="Tsubouchi T."/>
            <person name="Morono Y."/>
            <person name="Uchiyama I."/>
            <person name="Ito T."/>
            <person name="Fujiyama A."/>
            <person name="Inagaki F."/>
            <person name="Takami H."/>
        </authorList>
    </citation>
    <scope>NUCLEOTIDE SEQUENCE</scope>
    <source>
        <strain evidence="2">Expedition CK06-06</strain>
    </source>
</reference>
<feature type="non-terminal residue" evidence="2">
    <location>
        <position position="1"/>
    </location>
</feature>
<accession>X0ZSE1</accession>
<comment type="caution">
    <text evidence="2">The sequence shown here is derived from an EMBL/GenBank/DDBJ whole genome shotgun (WGS) entry which is preliminary data.</text>
</comment>
<organism evidence="2">
    <name type="scientific">marine sediment metagenome</name>
    <dbReference type="NCBI Taxonomy" id="412755"/>
    <lineage>
        <taxon>unclassified sequences</taxon>
        <taxon>metagenomes</taxon>
        <taxon>ecological metagenomes</taxon>
    </lineage>
</organism>
<feature type="transmembrane region" description="Helical" evidence="1">
    <location>
        <begin position="42"/>
        <end position="60"/>
    </location>
</feature>